<proteinExistence type="predicted"/>
<keyword evidence="2" id="KW-1185">Reference proteome</keyword>
<dbReference type="Gene3D" id="3.40.140.10">
    <property type="entry name" value="Cytidine Deaminase, domain 2"/>
    <property type="match status" value="1"/>
</dbReference>
<protein>
    <submittedName>
        <fullName evidence="1">Formate dehydrogenase</fullName>
    </submittedName>
</protein>
<evidence type="ECO:0000313" key="1">
    <source>
        <dbReference type="EMBL" id="KIX14267.1"/>
    </source>
</evidence>
<dbReference type="PATRIC" id="fig|1429043.3.peg.2114"/>
<dbReference type="Proteomes" id="UP000032233">
    <property type="component" value="Unassembled WGS sequence"/>
</dbReference>
<dbReference type="PIRSF" id="PIRSF015626">
    <property type="entry name" value="FdhD"/>
    <property type="match status" value="1"/>
</dbReference>
<gene>
    <name evidence="1" type="ORF">X474_09985</name>
</gene>
<name>A0A0D2GH68_9BACT</name>
<comment type="caution">
    <text evidence="1">The sequence shown here is derived from an EMBL/GenBank/DDBJ whole genome shotgun (WGS) entry which is preliminary data.</text>
</comment>
<dbReference type="Pfam" id="PF02634">
    <property type="entry name" value="FdhD-NarQ"/>
    <property type="match status" value="1"/>
</dbReference>
<dbReference type="GO" id="GO:0016783">
    <property type="term" value="F:sulfurtransferase activity"/>
    <property type="evidence" value="ECO:0007669"/>
    <property type="project" value="InterPro"/>
</dbReference>
<dbReference type="InterPro" id="IPR003786">
    <property type="entry name" value="FdhD"/>
</dbReference>
<dbReference type="PANTHER" id="PTHR30592">
    <property type="entry name" value="FORMATE DEHYDROGENASE"/>
    <property type="match status" value="1"/>
</dbReference>
<accession>A0A0D2GH68</accession>
<sequence>MPGETPLTIKVDNKEIITLMTLGTNPEELALGYLRNQHLLESIEDIASVKVNWARETVHVDTRSGEGIPDLAEKLSRVTVSSGCGQGTLFSCTVDKLYEQKLPRARLRTSTIYALLKSASVHNPLYRQAGSVHGCSLCRGEEVRISIEDVGRHNAADAISGRMWLEDIKGDDKIFFTTGRLTSEMIMKTAFMGIPILISRSGVTQMGLNLAQDLGMIVVARARGSKFLIFNAEERVTFDSAITG</sequence>
<dbReference type="AlphaFoldDB" id="A0A0D2GH68"/>
<evidence type="ECO:0000313" key="2">
    <source>
        <dbReference type="Proteomes" id="UP000032233"/>
    </source>
</evidence>
<dbReference type="Gene3D" id="3.10.20.10">
    <property type="match status" value="1"/>
</dbReference>
<reference evidence="1 2" key="1">
    <citation type="submission" date="2013-11" db="EMBL/GenBank/DDBJ databases">
        <title>Metagenomic analysis of a methanogenic consortium involved in long chain n-alkane degradation.</title>
        <authorList>
            <person name="Davidova I.A."/>
            <person name="Callaghan A.V."/>
            <person name="Wawrik B."/>
            <person name="Pruitt S."/>
            <person name="Marks C."/>
            <person name="Duncan K.E."/>
            <person name="Suflita J.M."/>
        </authorList>
    </citation>
    <scope>NUCLEOTIDE SEQUENCE [LARGE SCALE GENOMIC DNA]</scope>
    <source>
        <strain evidence="1 2">SPR</strain>
    </source>
</reference>
<dbReference type="SUPFAM" id="SSF53927">
    <property type="entry name" value="Cytidine deaminase-like"/>
    <property type="match status" value="1"/>
</dbReference>
<organism evidence="1 2">
    <name type="scientific">Dethiosulfatarculus sandiegensis</name>
    <dbReference type="NCBI Taxonomy" id="1429043"/>
    <lineage>
        <taxon>Bacteria</taxon>
        <taxon>Pseudomonadati</taxon>
        <taxon>Thermodesulfobacteriota</taxon>
        <taxon>Desulfarculia</taxon>
        <taxon>Desulfarculales</taxon>
        <taxon>Desulfarculaceae</taxon>
        <taxon>Dethiosulfatarculus</taxon>
    </lineage>
</organism>
<dbReference type="STRING" id="1429043.X474_09985"/>
<dbReference type="EMBL" id="AZAC01000011">
    <property type="protein sequence ID" value="KIX14267.1"/>
    <property type="molecule type" value="Genomic_DNA"/>
</dbReference>
<dbReference type="InParanoid" id="A0A0D2GH68"/>
<dbReference type="InterPro" id="IPR016193">
    <property type="entry name" value="Cytidine_deaminase-like"/>
</dbReference>
<dbReference type="PANTHER" id="PTHR30592:SF4">
    <property type="entry name" value="SULFUR CARRIER PROTEIN FDHD"/>
    <property type="match status" value="1"/>
</dbReference>